<accession>A0ABS3FNB1</accession>
<dbReference type="SUPFAM" id="SSF51735">
    <property type="entry name" value="NAD(P)-binding Rossmann-fold domains"/>
    <property type="match status" value="1"/>
</dbReference>
<dbReference type="Pfam" id="PF01408">
    <property type="entry name" value="GFO_IDH_MocA"/>
    <property type="match status" value="1"/>
</dbReference>
<evidence type="ECO:0000313" key="5">
    <source>
        <dbReference type="Proteomes" id="UP000664844"/>
    </source>
</evidence>
<dbReference type="Pfam" id="PF02894">
    <property type="entry name" value="GFO_IDH_MocA_C"/>
    <property type="match status" value="1"/>
</dbReference>
<dbReference type="PANTHER" id="PTHR43377:SF10">
    <property type="entry name" value="BILIVERDIN REDUCTASE"/>
    <property type="match status" value="1"/>
</dbReference>
<dbReference type="Gene3D" id="3.40.50.720">
    <property type="entry name" value="NAD(P)-binding Rossmann-like Domain"/>
    <property type="match status" value="1"/>
</dbReference>
<comment type="caution">
    <text evidence="4">The sequence shown here is derived from an EMBL/GenBank/DDBJ whole genome shotgun (WGS) entry which is preliminary data.</text>
</comment>
<dbReference type="InterPro" id="IPR051450">
    <property type="entry name" value="Gfo/Idh/MocA_Oxidoreductases"/>
</dbReference>
<dbReference type="InterPro" id="IPR036291">
    <property type="entry name" value="NAD(P)-bd_dom_sf"/>
</dbReference>
<feature type="domain" description="Gfo/Idh/MocA-like oxidoreductase N-terminal" evidence="2">
    <location>
        <begin position="1"/>
        <end position="119"/>
    </location>
</feature>
<evidence type="ECO:0000259" key="2">
    <source>
        <dbReference type="Pfam" id="PF01408"/>
    </source>
</evidence>
<comment type="similarity">
    <text evidence="1">Belongs to the Gfo/Idh/MocA family.</text>
</comment>
<name>A0ABS3FNB1_9CYAN</name>
<evidence type="ECO:0000259" key="3">
    <source>
        <dbReference type="Pfam" id="PF02894"/>
    </source>
</evidence>
<dbReference type="EMBL" id="JAFLQW010000129">
    <property type="protein sequence ID" value="MBO0348459.1"/>
    <property type="molecule type" value="Genomic_DNA"/>
</dbReference>
<reference evidence="4 5" key="1">
    <citation type="submission" date="2021-03" db="EMBL/GenBank/DDBJ databases">
        <title>Metabolic Capacity of the Antarctic Cyanobacterium Phormidium pseudopriestleyi that Sustains Oxygenic Photosynthesis in the Presence of Hydrogen Sulfide.</title>
        <authorList>
            <person name="Lumian J.E."/>
            <person name="Jungblut A.D."/>
            <person name="Dillon M.L."/>
            <person name="Hawes I."/>
            <person name="Doran P.T."/>
            <person name="Mackey T.J."/>
            <person name="Dick G.J."/>
            <person name="Grettenberger C.L."/>
            <person name="Sumner D.Y."/>
        </authorList>
    </citation>
    <scope>NUCLEOTIDE SEQUENCE [LARGE SCALE GENOMIC DNA]</scope>
    <source>
        <strain evidence="4 5">FRX01</strain>
    </source>
</reference>
<protein>
    <submittedName>
        <fullName evidence="4">Gfo/Idh/MocA family oxidoreductase</fullName>
    </submittedName>
</protein>
<feature type="domain" description="Gfo/Idh/MocA-like oxidoreductase C-terminal" evidence="3">
    <location>
        <begin position="136"/>
        <end position="321"/>
    </location>
</feature>
<proteinExistence type="inferred from homology"/>
<dbReference type="PANTHER" id="PTHR43377">
    <property type="entry name" value="BILIVERDIN REDUCTASE A"/>
    <property type="match status" value="1"/>
</dbReference>
<dbReference type="Proteomes" id="UP000664844">
    <property type="component" value="Unassembled WGS sequence"/>
</dbReference>
<organism evidence="4 5">
    <name type="scientific">Phormidium pseudopriestleyi FRX01</name>
    <dbReference type="NCBI Taxonomy" id="1759528"/>
    <lineage>
        <taxon>Bacteria</taxon>
        <taxon>Bacillati</taxon>
        <taxon>Cyanobacteriota</taxon>
        <taxon>Cyanophyceae</taxon>
        <taxon>Oscillatoriophycideae</taxon>
        <taxon>Oscillatoriales</taxon>
        <taxon>Oscillatoriaceae</taxon>
        <taxon>Phormidium</taxon>
    </lineage>
</organism>
<gene>
    <name evidence="4" type="ORF">J0895_04935</name>
</gene>
<sequence length="329" mass="36505">MRVGLVGTGFVAKLRGQTLQEDERSRLVAVAGHTPEKTEEFAQIHRTIALNSWQDLIARGDLDLVIISNINRDRGAIIRAALLADCHVVVEYPLCLDPAEAEDLIALATARQRLLHVEHIELLGGVHQALKQSWNEVGEVAYVRYSTLNPQRFVGRKWTYNRELFGFPLTGALSRLHRLTDVLGQVATVSCQSRFWEVPKEPEYFRACLCSAQLRFTNGAIAQVIYGKGEIFCASERKLEVHGSQGTLIFDGDQGQLVRDGDITPLEVGARRGLFAKDTQMVLDHLTQGTPLYVDPRASLYTLKVADAARLAAETGTTIALKEESKPNF</sequence>
<keyword evidence="5" id="KW-1185">Reference proteome</keyword>
<evidence type="ECO:0000313" key="4">
    <source>
        <dbReference type="EMBL" id="MBO0348459.1"/>
    </source>
</evidence>
<dbReference type="Gene3D" id="3.30.360.10">
    <property type="entry name" value="Dihydrodipicolinate Reductase, domain 2"/>
    <property type="match status" value="1"/>
</dbReference>
<evidence type="ECO:0000256" key="1">
    <source>
        <dbReference type="ARBA" id="ARBA00010928"/>
    </source>
</evidence>
<dbReference type="InterPro" id="IPR004104">
    <property type="entry name" value="Gfo/Idh/MocA-like_OxRdtase_C"/>
</dbReference>
<dbReference type="SUPFAM" id="SSF55347">
    <property type="entry name" value="Glyceraldehyde-3-phosphate dehydrogenase-like, C-terminal domain"/>
    <property type="match status" value="1"/>
</dbReference>
<dbReference type="InterPro" id="IPR000683">
    <property type="entry name" value="Gfo/Idh/MocA-like_OxRdtase_N"/>
</dbReference>